<dbReference type="InterPro" id="IPR006696">
    <property type="entry name" value="DUF423"/>
</dbReference>
<dbReference type="PANTHER" id="PTHR43461:SF1">
    <property type="entry name" value="TRANSMEMBRANE PROTEIN 256"/>
    <property type="match status" value="1"/>
</dbReference>
<feature type="transmembrane region" description="Helical" evidence="6">
    <location>
        <begin position="124"/>
        <end position="140"/>
    </location>
</feature>
<dbReference type="Proteomes" id="UP000695022">
    <property type="component" value="Unplaced"/>
</dbReference>
<gene>
    <name evidence="8" type="primary">LOC106809874</name>
</gene>
<comment type="subcellular location">
    <subcellularLocation>
        <location evidence="1">Membrane</location>
        <topology evidence="1">Multi-pass membrane protein</topology>
    </subcellularLocation>
</comment>
<comment type="similarity">
    <text evidence="2">Belongs to the TMEM256 family.</text>
</comment>
<evidence type="ECO:0000313" key="7">
    <source>
        <dbReference type="Proteomes" id="UP000695022"/>
    </source>
</evidence>
<name>A0ABM1E8S5_PRICU</name>
<keyword evidence="7" id="KW-1185">Reference proteome</keyword>
<dbReference type="RefSeq" id="XP_014668596.1">
    <property type="nucleotide sequence ID" value="XM_014813110.1"/>
</dbReference>
<keyword evidence="4 6" id="KW-1133">Transmembrane helix</keyword>
<dbReference type="PANTHER" id="PTHR43461">
    <property type="entry name" value="TRANSMEMBRANE PROTEIN 256"/>
    <property type="match status" value="1"/>
</dbReference>
<evidence type="ECO:0000256" key="5">
    <source>
        <dbReference type="ARBA" id="ARBA00023136"/>
    </source>
</evidence>
<accession>A0ABM1E8S5</accession>
<evidence type="ECO:0000313" key="8">
    <source>
        <dbReference type="RefSeq" id="XP_014668596.1"/>
    </source>
</evidence>
<protein>
    <submittedName>
        <fullName evidence="8">Transmembrane protein 256 homolog</fullName>
    </submittedName>
</protein>
<sequence length="141" mass="14920">MKPCCQAKVNAVTRWLGPECSVQIGNAGRNFVRLAGVSGAIAVAMGAYGAHGAFPKSEGEDGKDMEEIFWKAQRLHLIHSAVLMAAPLTRRPCLTGGLWSLGIILFSGSLYARSLTGNATYGRFAPIGGTILIFGWLAVAL</sequence>
<evidence type="ECO:0000256" key="2">
    <source>
        <dbReference type="ARBA" id="ARBA00006208"/>
    </source>
</evidence>
<feature type="transmembrane region" description="Helical" evidence="6">
    <location>
        <begin position="93"/>
        <end position="112"/>
    </location>
</feature>
<proteinExistence type="inferred from homology"/>
<evidence type="ECO:0000256" key="3">
    <source>
        <dbReference type="ARBA" id="ARBA00022692"/>
    </source>
</evidence>
<evidence type="ECO:0000256" key="6">
    <source>
        <dbReference type="SAM" id="Phobius"/>
    </source>
</evidence>
<reference evidence="8" key="1">
    <citation type="submission" date="2025-08" db="UniProtKB">
        <authorList>
            <consortium name="RefSeq"/>
        </authorList>
    </citation>
    <scope>IDENTIFICATION</scope>
</reference>
<dbReference type="Pfam" id="PF04241">
    <property type="entry name" value="DUF423"/>
    <property type="match status" value="1"/>
</dbReference>
<keyword evidence="5 6" id="KW-0472">Membrane</keyword>
<dbReference type="GeneID" id="106809874"/>
<keyword evidence="3 6" id="KW-0812">Transmembrane</keyword>
<evidence type="ECO:0000256" key="4">
    <source>
        <dbReference type="ARBA" id="ARBA00022989"/>
    </source>
</evidence>
<evidence type="ECO:0000256" key="1">
    <source>
        <dbReference type="ARBA" id="ARBA00004141"/>
    </source>
</evidence>
<organism evidence="7 8">
    <name type="scientific">Priapulus caudatus</name>
    <name type="common">Priapulid worm</name>
    <dbReference type="NCBI Taxonomy" id="37621"/>
    <lineage>
        <taxon>Eukaryota</taxon>
        <taxon>Metazoa</taxon>
        <taxon>Ecdysozoa</taxon>
        <taxon>Scalidophora</taxon>
        <taxon>Priapulida</taxon>
        <taxon>Priapulimorpha</taxon>
        <taxon>Priapulimorphida</taxon>
        <taxon>Priapulidae</taxon>
        <taxon>Priapulus</taxon>
    </lineage>
</organism>